<dbReference type="AlphaFoldDB" id="A0A084UDN8"/>
<organism evidence="1 2">
    <name type="scientific">Nitratireductor basaltis</name>
    <dbReference type="NCBI Taxonomy" id="472175"/>
    <lineage>
        <taxon>Bacteria</taxon>
        <taxon>Pseudomonadati</taxon>
        <taxon>Pseudomonadota</taxon>
        <taxon>Alphaproteobacteria</taxon>
        <taxon>Hyphomicrobiales</taxon>
        <taxon>Phyllobacteriaceae</taxon>
        <taxon>Nitratireductor</taxon>
    </lineage>
</organism>
<dbReference type="PATRIC" id="fig|472175.3.peg.2105"/>
<accession>A0A084UDN8</accession>
<dbReference type="STRING" id="472175.EL18_02116"/>
<evidence type="ECO:0000313" key="2">
    <source>
        <dbReference type="Proteomes" id="UP000053675"/>
    </source>
</evidence>
<reference evidence="1 2" key="1">
    <citation type="submission" date="2014-05" db="EMBL/GenBank/DDBJ databases">
        <title>Draft Genome Sequence of Nitratireductor basaltis Strain UMTGB225, A Marine Bacterium Isolated from Green Barrel Tunicate.</title>
        <authorList>
            <person name="Gan H.Y."/>
        </authorList>
    </citation>
    <scope>NUCLEOTIDE SEQUENCE [LARGE SCALE GENOMIC DNA]</scope>
    <source>
        <strain evidence="1 2">UMTGB225</strain>
    </source>
</reference>
<dbReference type="RefSeq" id="WP_161781992.1">
    <property type="nucleotide sequence ID" value="NZ_JMQM01000001.1"/>
</dbReference>
<gene>
    <name evidence="1" type="ORF">EL18_02116</name>
</gene>
<name>A0A084UDN8_9HYPH</name>
<protein>
    <submittedName>
        <fullName evidence="1">Uncharacterized protein</fullName>
    </submittedName>
</protein>
<comment type="caution">
    <text evidence="1">The sequence shown here is derived from an EMBL/GenBank/DDBJ whole genome shotgun (WGS) entry which is preliminary data.</text>
</comment>
<dbReference type="EMBL" id="JMQM01000001">
    <property type="protein sequence ID" value="KFB11074.1"/>
    <property type="molecule type" value="Genomic_DNA"/>
</dbReference>
<keyword evidence="2" id="KW-1185">Reference proteome</keyword>
<evidence type="ECO:0000313" key="1">
    <source>
        <dbReference type="EMBL" id="KFB11074.1"/>
    </source>
</evidence>
<sequence>MSKIERFMAEDAKQAALECRRFARVLLRWGKPNAHREWMRRAIRYWKNFKHYSRRAAA</sequence>
<proteinExistence type="predicted"/>
<dbReference type="Proteomes" id="UP000053675">
    <property type="component" value="Unassembled WGS sequence"/>
</dbReference>